<reference evidence="1" key="1">
    <citation type="submission" date="2019-08" db="EMBL/GenBank/DDBJ databases">
        <title>Genome sequence of Clostridiales bacterium MT110.</title>
        <authorList>
            <person name="Cao J."/>
        </authorList>
    </citation>
    <scope>NUCLEOTIDE SEQUENCE</scope>
    <source>
        <strain evidence="1">MT110</strain>
    </source>
</reference>
<name>A0ACD1AEJ2_9FIRM</name>
<evidence type="ECO:0000313" key="1">
    <source>
        <dbReference type="EMBL" id="QOX64704.1"/>
    </source>
</evidence>
<gene>
    <name evidence="1" type="ORF">FRZ06_15805</name>
</gene>
<accession>A0ACD1AEJ2</accession>
<organism evidence="1 2">
    <name type="scientific">Anoxybacterium hadale</name>
    <dbReference type="NCBI Taxonomy" id="3408580"/>
    <lineage>
        <taxon>Bacteria</taxon>
        <taxon>Bacillati</taxon>
        <taxon>Bacillota</taxon>
        <taxon>Clostridia</taxon>
        <taxon>Peptostreptococcales</taxon>
        <taxon>Anaerovoracaceae</taxon>
        <taxon>Anoxybacterium</taxon>
    </lineage>
</organism>
<keyword evidence="2" id="KW-1185">Reference proteome</keyword>
<sequence>MKRIGDIMEIKNLEAFLLLARSLNFTKSAEQMFLSQSAFSRQIIRLEEEIGCQLFTRTKRSVELTNYGKRFLEHAEVIVSEYNKSLINLKDSQNKNEHLRLGLLNDLLEDNFPKIINHFVTSYPEVDVIYSDNSMSSLVSNLLHDEIDCAYTLSHDAKNVPGISSFTIWSNSVYIAMSCNHPLAGKSSLEIKDLAGTPVVIPTPDTYNLGVLHMNYLCKNAGFEPNVAAMVSNINSLLMLVSSNVGVAFTARTAQNNCPRGVKFLPIESDEYTPLETDITVLWKATNTNPAIKKFLASAELFAVKPNESV</sequence>
<evidence type="ECO:0000313" key="2">
    <source>
        <dbReference type="Proteomes" id="UP000594014"/>
    </source>
</evidence>
<dbReference type="EMBL" id="CP042469">
    <property type="protein sequence ID" value="QOX64704.1"/>
    <property type="molecule type" value="Genomic_DNA"/>
</dbReference>
<proteinExistence type="predicted"/>
<protein>
    <submittedName>
        <fullName evidence="1">LysR family transcriptional regulator</fullName>
    </submittedName>
</protein>
<dbReference type="Proteomes" id="UP000594014">
    <property type="component" value="Chromosome"/>
</dbReference>